<accession>A0A2U7UC42</accession>
<dbReference type="Proteomes" id="UP000249287">
    <property type="component" value="Segment"/>
</dbReference>
<feature type="region of interest" description="Disordered" evidence="1">
    <location>
        <begin position="317"/>
        <end position="356"/>
    </location>
</feature>
<dbReference type="EMBL" id="MG011690">
    <property type="protein sequence ID" value="AVK76027.1"/>
    <property type="molecule type" value="Genomic_DNA"/>
</dbReference>
<evidence type="ECO:0000313" key="2">
    <source>
        <dbReference type="EMBL" id="AVK76027.1"/>
    </source>
</evidence>
<dbReference type="KEGG" id="vg:36842740"/>
<gene>
    <name evidence="2" type="ORF">pneo_cds_420</name>
</gene>
<feature type="compositionally biased region" description="Basic and acidic residues" evidence="1">
    <location>
        <begin position="381"/>
        <end position="391"/>
    </location>
</feature>
<feature type="compositionally biased region" description="Pro residues" evidence="1">
    <location>
        <begin position="339"/>
        <end position="350"/>
    </location>
</feature>
<name>A0A2U7UC42_9VIRU</name>
<feature type="compositionally biased region" description="Acidic residues" evidence="1">
    <location>
        <begin position="110"/>
        <end position="121"/>
    </location>
</feature>
<proteinExistence type="predicted"/>
<organism evidence="2">
    <name type="scientific">Pandoravirus neocaledonia</name>
    <dbReference type="NCBI Taxonomy" id="2107708"/>
    <lineage>
        <taxon>Viruses</taxon>
        <taxon>Pandoravirus</taxon>
    </lineage>
</organism>
<feature type="region of interest" description="Disordered" evidence="1">
    <location>
        <begin position="1"/>
        <end position="121"/>
    </location>
</feature>
<evidence type="ECO:0000256" key="1">
    <source>
        <dbReference type="SAM" id="MobiDB-lite"/>
    </source>
</evidence>
<dbReference type="RefSeq" id="YP_009482030.1">
    <property type="nucleotide sequence ID" value="NC_037666.1"/>
</dbReference>
<sequence length="416" mass="45155">MEAGTAPKATTRPNGAIDLCDDQDDGAGAIDAAATRAPNRSPPPGGSGWIRRRSKPGRAGSTDAIDNQEATDTRSPQSRTPPPSGTVAHRPGTITFVDDDDDGNSTGKDVDDDEGEEASQDTADDMLHYAESSVFGSLATRIIDHVEAAVLETQSYPEPEDAHACALSTSHRLARLDGMAERLVEAAAQHRRHKSGLPDRHFSKLVKRNARNTKANDVVRERFRIAQGLGKHYNELFHPRRNRFMGGPEAAPATSGFRARMALFWLDTLARFDRTFNTRGDLPAPLIRQPLSAREMIPLCADALLATAVLADKFDPPDERARVRKRPPPRPRAPVDFTGPPPARPKPPASAPIVLSSPSNLSSVRAWLVGHETIETTELVDGDHVDSDRAGIDYANSDGDDDEDNATDNQDDDQDH</sequence>
<protein>
    <submittedName>
        <fullName evidence="2">Uncharacterized protein</fullName>
    </submittedName>
</protein>
<dbReference type="GeneID" id="36842740"/>
<feature type="region of interest" description="Disordered" evidence="1">
    <location>
        <begin position="377"/>
        <end position="416"/>
    </location>
</feature>
<reference evidence="2" key="1">
    <citation type="journal article" date="2018" name="Nat. Commun.">
        <title>Diversity and evolution of the emerging Pandoraviridae family.</title>
        <authorList>
            <person name="Legendre M."/>
            <person name="Fabre E."/>
            <person name="Poirot O."/>
            <person name="Jeudy S."/>
            <person name="Lartigue A."/>
            <person name="Alempic J.M."/>
            <person name="Beucher L."/>
            <person name="Philippe N."/>
            <person name="Bertaux L."/>
            <person name="Christo-Foroux E."/>
            <person name="Labadie K."/>
            <person name="Coute Y."/>
            <person name="Abergel C."/>
            <person name="Claverie J.M."/>
        </authorList>
    </citation>
    <scope>NUCLEOTIDE SEQUENCE [LARGE SCALE GENOMIC DNA]</scope>
    <source>
        <strain evidence="2">Neocaledonia</strain>
    </source>
</reference>
<feature type="compositionally biased region" description="Acidic residues" evidence="1">
    <location>
        <begin position="398"/>
        <end position="416"/>
    </location>
</feature>